<dbReference type="Proteomes" id="UP001189429">
    <property type="component" value="Unassembled WGS sequence"/>
</dbReference>
<dbReference type="EMBL" id="CAUYUJ010014280">
    <property type="protein sequence ID" value="CAK0839236.1"/>
    <property type="molecule type" value="Genomic_DNA"/>
</dbReference>
<dbReference type="InterPro" id="IPR000262">
    <property type="entry name" value="FMN-dep_DH"/>
</dbReference>
<comment type="caution">
    <text evidence="3">The sequence shown here is derived from an EMBL/GenBank/DDBJ whole genome shotgun (WGS) entry which is preliminary data.</text>
</comment>
<dbReference type="PANTHER" id="PTHR10578">
    <property type="entry name" value="S -2-HYDROXY-ACID OXIDASE-RELATED"/>
    <property type="match status" value="1"/>
</dbReference>
<dbReference type="Gene3D" id="3.20.20.70">
    <property type="entry name" value="Aldolase class I"/>
    <property type="match status" value="1"/>
</dbReference>
<evidence type="ECO:0000259" key="2">
    <source>
        <dbReference type="Pfam" id="PF01070"/>
    </source>
</evidence>
<protein>
    <recommendedName>
        <fullName evidence="2">FMN-dependent dehydrogenase domain-containing protein</fullName>
    </recommendedName>
</protein>
<evidence type="ECO:0000256" key="1">
    <source>
        <dbReference type="ARBA" id="ARBA00001917"/>
    </source>
</evidence>
<keyword evidence="4" id="KW-1185">Reference proteome</keyword>
<comment type="cofactor">
    <cofactor evidence="1">
        <name>FMN</name>
        <dbReference type="ChEBI" id="CHEBI:58210"/>
    </cofactor>
</comment>
<reference evidence="3" key="1">
    <citation type="submission" date="2023-10" db="EMBL/GenBank/DDBJ databases">
        <authorList>
            <person name="Chen Y."/>
            <person name="Shah S."/>
            <person name="Dougan E. K."/>
            <person name="Thang M."/>
            <person name="Chan C."/>
        </authorList>
    </citation>
    <scope>NUCLEOTIDE SEQUENCE [LARGE SCALE GENOMIC DNA]</scope>
</reference>
<dbReference type="PANTHER" id="PTHR10578:SF148">
    <property type="entry name" value="L-LACTATE DEHYDROGENASE (CYTOCHROME)"/>
    <property type="match status" value="1"/>
</dbReference>
<feature type="domain" description="FMN-dependent dehydrogenase" evidence="2">
    <location>
        <begin position="11"/>
        <end position="87"/>
    </location>
</feature>
<name>A0ABN9T2Q8_9DINO</name>
<organism evidence="3 4">
    <name type="scientific">Prorocentrum cordatum</name>
    <dbReference type="NCBI Taxonomy" id="2364126"/>
    <lineage>
        <taxon>Eukaryota</taxon>
        <taxon>Sar</taxon>
        <taxon>Alveolata</taxon>
        <taxon>Dinophyceae</taxon>
        <taxon>Prorocentrales</taxon>
        <taxon>Prorocentraceae</taxon>
        <taxon>Prorocentrum</taxon>
    </lineage>
</organism>
<gene>
    <name evidence="3" type="ORF">PCOR1329_LOCUS34968</name>
</gene>
<evidence type="ECO:0000313" key="4">
    <source>
        <dbReference type="Proteomes" id="UP001189429"/>
    </source>
</evidence>
<sequence>METLQAAGYKRNDFTVFINGGIRRGGDIFQAVALGAAACGVGRPVLCSLASYGEKGIVRAHMLQDELQMVMRLSGTASIASITPGHVITRNPADHIVPLPQDHLVQGTCAADAVDRGCESAAHPARGPAS</sequence>
<dbReference type="InterPro" id="IPR013785">
    <property type="entry name" value="Aldolase_TIM"/>
</dbReference>
<accession>A0ABN9T2Q8</accession>
<evidence type="ECO:0000313" key="3">
    <source>
        <dbReference type="EMBL" id="CAK0839236.1"/>
    </source>
</evidence>
<proteinExistence type="predicted"/>
<dbReference type="Pfam" id="PF01070">
    <property type="entry name" value="FMN_dh"/>
    <property type="match status" value="1"/>
</dbReference>
<dbReference type="SUPFAM" id="SSF51395">
    <property type="entry name" value="FMN-linked oxidoreductases"/>
    <property type="match status" value="1"/>
</dbReference>